<gene>
    <name evidence="1" type="ORF">HNP98_001243</name>
</gene>
<accession>A0ABX2FPF8</accession>
<proteinExistence type="predicted"/>
<reference evidence="1 2" key="1">
    <citation type="submission" date="2020-05" db="EMBL/GenBank/DDBJ databases">
        <title>Genomic Encyclopedia of Type Strains, Phase IV (KMG-V): Genome sequencing to study the core and pangenomes of soil and plant-associated prokaryotes.</title>
        <authorList>
            <person name="Whitman W."/>
        </authorList>
    </citation>
    <scope>NUCLEOTIDE SEQUENCE [LARGE SCALE GENOMIC DNA]</scope>
    <source>
        <strain evidence="1 2">9A</strain>
    </source>
</reference>
<organism evidence="1 2">
    <name type="scientific">Hymenobacter caeli</name>
    <dbReference type="NCBI Taxonomy" id="2735894"/>
    <lineage>
        <taxon>Bacteria</taxon>
        <taxon>Pseudomonadati</taxon>
        <taxon>Bacteroidota</taxon>
        <taxon>Cytophagia</taxon>
        <taxon>Cytophagales</taxon>
        <taxon>Hymenobacteraceae</taxon>
        <taxon>Hymenobacter</taxon>
    </lineage>
</organism>
<protein>
    <recommendedName>
        <fullName evidence="3">Lipoprotein</fullName>
    </recommendedName>
</protein>
<sequence length="132" mass="14042">MRLHLLLPSALVFGALLGCKHDVDTAPACYSGTVLYGSCIDGFLVQVDEQYAIGQTLPAASAPGGTDLPNVIAAVNALPDSVGKPGQRFYFTYQNDPKRQAPYYCYVNRPPLPVPHLVLSNVATTPCAPLVP</sequence>
<dbReference type="PROSITE" id="PS51257">
    <property type="entry name" value="PROKAR_LIPOPROTEIN"/>
    <property type="match status" value="1"/>
</dbReference>
<name>A0ABX2FPF8_9BACT</name>
<dbReference type="EMBL" id="JABSNP010000004">
    <property type="protein sequence ID" value="NRT18426.1"/>
    <property type="molecule type" value="Genomic_DNA"/>
</dbReference>
<dbReference type="Proteomes" id="UP000779507">
    <property type="component" value="Unassembled WGS sequence"/>
</dbReference>
<keyword evidence="2" id="KW-1185">Reference proteome</keyword>
<dbReference type="RefSeq" id="WP_173809165.1">
    <property type="nucleotide sequence ID" value="NZ_JABSNP010000004.1"/>
</dbReference>
<comment type="caution">
    <text evidence="1">The sequence shown here is derived from an EMBL/GenBank/DDBJ whole genome shotgun (WGS) entry which is preliminary data.</text>
</comment>
<evidence type="ECO:0000313" key="2">
    <source>
        <dbReference type="Proteomes" id="UP000779507"/>
    </source>
</evidence>
<evidence type="ECO:0000313" key="1">
    <source>
        <dbReference type="EMBL" id="NRT18426.1"/>
    </source>
</evidence>
<evidence type="ECO:0008006" key="3">
    <source>
        <dbReference type="Google" id="ProtNLM"/>
    </source>
</evidence>